<evidence type="ECO:0000256" key="6">
    <source>
        <dbReference type="RuleBase" id="RU361187"/>
    </source>
</evidence>
<accession>A0A502GZL6</accession>
<name>A0A502GZL6_9BACT</name>
<feature type="active site" description="Proton donor" evidence="4">
    <location>
        <position position="222"/>
    </location>
</feature>
<dbReference type="AlphaFoldDB" id="A0A502GZL6"/>
<dbReference type="PANTHER" id="PTHR42812">
    <property type="entry name" value="BETA-XYLOSIDASE"/>
    <property type="match status" value="1"/>
</dbReference>
<feature type="active site" description="Proton acceptor" evidence="4">
    <location>
        <position position="55"/>
    </location>
</feature>
<feature type="site" description="Important for catalytic activity, responsible for pKa modulation of the active site Glu and correct orientation of both the proton donor and substrate" evidence="5">
    <location>
        <position position="162"/>
    </location>
</feature>
<dbReference type="PANTHER" id="PTHR42812:SF5">
    <property type="entry name" value="ENDO-ARABINASE"/>
    <property type="match status" value="1"/>
</dbReference>
<evidence type="ECO:0000313" key="8">
    <source>
        <dbReference type="EMBL" id="TPG66483.1"/>
    </source>
</evidence>
<dbReference type="CDD" id="cd08999">
    <property type="entry name" value="GH43_ABN-like"/>
    <property type="match status" value="1"/>
</dbReference>
<evidence type="ECO:0000313" key="9">
    <source>
        <dbReference type="Proteomes" id="UP000317646"/>
    </source>
</evidence>
<organism evidence="8 9">
    <name type="scientific">Hymenobacter nivis</name>
    <dbReference type="NCBI Taxonomy" id="1850093"/>
    <lineage>
        <taxon>Bacteria</taxon>
        <taxon>Pseudomonadati</taxon>
        <taxon>Bacteroidota</taxon>
        <taxon>Cytophagia</taxon>
        <taxon>Cytophagales</taxon>
        <taxon>Hymenobacteraceae</taxon>
        <taxon>Hymenobacter</taxon>
    </lineage>
</organism>
<evidence type="ECO:0000256" key="1">
    <source>
        <dbReference type="ARBA" id="ARBA00009865"/>
    </source>
</evidence>
<dbReference type="Proteomes" id="UP000317646">
    <property type="component" value="Unassembled WGS sequence"/>
</dbReference>
<evidence type="ECO:0000256" key="2">
    <source>
        <dbReference type="ARBA" id="ARBA00022801"/>
    </source>
</evidence>
<evidence type="ECO:0000256" key="5">
    <source>
        <dbReference type="PIRSR" id="PIRSR606710-2"/>
    </source>
</evidence>
<dbReference type="InterPro" id="IPR051795">
    <property type="entry name" value="Glycosyl_Hydrlase_43"/>
</dbReference>
<keyword evidence="3 6" id="KW-0326">Glycosidase</keyword>
<reference evidence="8 9" key="1">
    <citation type="journal article" date="2019" name="Environ. Microbiol.">
        <title>Species interactions and distinct microbial communities in high Arctic permafrost affected cryosols are associated with the CH4 and CO2 gas fluxes.</title>
        <authorList>
            <person name="Altshuler I."/>
            <person name="Hamel J."/>
            <person name="Turney S."/>
            <person name="Magnuson E."/>
            <person name="Levesque R."/>
            <person name="Greer C."/>
            <person name="Whyte L.G."/>
        </authorList>
    </citation>
    <scope>NUCLEOTIDE SEQUENCE [LARGE SCALE GENOMIC DNA]</scope>
    <source>
        <strain evidence="8 9">S9.2P</strain>
    </source>
</reference>
<dbReference type="SUPFAM" id="SSF75005">
    <property type="entry name" value="Arabinanase/levansucrase/invertase"/>
    <property type="match status" value="1"/>
</dbReference>
<dbReference type="SUPFAM" id="SSF49899">
    <property type="entry name" value="Concanavalin A-like lectins/glucanases"/>
    <property type="match status" value="1"/>
</dbReference>
<dbReference type="InterPro" id="IPR023296">
    <property type="entry name" value="Glyco_hydro_beta-prop_sf"/>
</dbReference>
<comment type="caution">
    <text evidence="8">The sequence shown here is derived from an EMBL/GenBank/DDBJ whole genome shotgun (WGS) entry which is preliminary data.</text>
</comment>
<proteinExistence type="inferred from homology"/>
<dbReference type="GO" id="GO:0004553">
    <property type="term" value="F:hydrolase activity, hydrolyzing O-glycosyl compounds"/>
    <property type="evidence" value="ECO:0007669"/>
    <property type="project" value="InterPro"/>
</dbReference>
<gene>
    <name evidence="8" type="ORF">EAH73_08730</name>
</gene>
<feature type="domain" description="Beta-xylosidase C-terminal Concanavalin A-like" evidence="7">
    <location>
        <begin position="346"/>
        <end position="526"/>
    </location>
</feature>
<dbReference type="Gene3D" id="2.60.120.200">
    <property type="match status" value="1"/>
</dbReference>
<dbReference type="InterPro" id="IPR006710">
    <property type="entry name" value="Glyco_hydro_43"/>
</dbReference>
<dbReference type="InterPro" id="IPR041542">
    <property type="entry name" value="GH43_C2"/>
</dbReference>
<comment type="similarity">
    <text evidence="1 6">Belongs to the glycosyl hydrolase 43 family.</text>
</comment>
<dbReference type="Pfam" id="PF17851">
    <property type="entry name" value="GH43_C2"/>
    <property type="match status" value="1"/>
</dbReference>
<dbReference type="OrthoDB" id="9801455at2"/>
<dbReference type="InterPro" id="IPR013320">
    <property type="entry name" value="ConA-like_dom_sf"/>
</dbReference>
<protein>
    <submittedName>
        <fullName evidence="8">Glycoside hydrolase</fullName>
    </submittedName>
</protein>
<evidence type="ECO:0000259" key="7">
    <source>
        <dbReference type="Pfam" id="PF17851"/>
    </source>
</evidence>
<dbReference type="RefSeq" id="WP_140466113.1">
    <property type="nucleotide sequence ID" value="NZ_RCYZ01000003.1"/>
</dbReference>
<sequence>MRTTTFYRCVLGLGLLGAARPGAQGQRLSPAAAPATTASAAIALANPVLPGDFPDPSVVKIGNTYWATATSSNWGPVFPLLKSTNLTDWTLAGSVFGGERPAWADYYFWAPEISQDGGKTYIFYTAHKRGGNLAVGVASADRPEGPYRDHGPLVGQPDGSIDAFPMRDEKGQPYLIWKEDGNSANKPTPIWAQPMNAARTALTGTKTELFRNTAPWEGNLVEGVSMVRHGGYFYAFYAANGCCGGGCTYATGVARARTLLGPWEKYARNPILTQNAAWRCPGHGTAVERNGRWYLLHHAYAAVAGSQMVGRQGVLSEFTWGPSGWPVFAGGGVATGAPARPAPAVRDGFDGTALGLAWQWPVEYQPTAAVRDGQLHLSARPDHGGAALGHTVYVADYDATATLLHPGALPAGTAAGLAALGDPDNALALLAGDGRLRLVRRAKGQEEVLVETALPAGAGPLRLRLQARRNTQFTFAYSTDEGRTWAPLTTGTATSGAYLPPWDRGIRVGVLAQGPATAVADFDEFTLTSQAP</sequence>
<evidence type="ECO:0000256" key="3">
    <source>
        <dbReference type="ARBA" id="ARBA00023295"/>
    </source>
</evidence>
<dbReference type="EMBL" id="RCYZ01000003">
    <property type="protein sequence ID" value="TPG66483.1"/>
    <property type="molecule type" value="Genomic_DNA"/>
</dbReference>
<keyword evidence="2 6" id="KW-0378">Hydrolase</keyword>
<evidence type="ECO:0000256" key="4">
    <source>
        <dbReference type="PIRSR" id="PIRSR606710-1"/>
    </source>
</evidence>
<keyword evidence="9" id="KW-1185">Reference proteome</keyword>
<dbReference type="Pfam" id="PF04616">
    <property type="entry name" value="Glyco_hydro_43"/>
    <property type="match status" value="1"/>
</dbReference>
<dbReference type="Gene3D" id="2.115.10.20">
    <property type="entry name" value="Glycosyl hydrolase domain, family 43"/>
    <property type="match status" value="1"/>
</dbReference>
<dbReference type="GO" id="GO:0005975">
    <property type="term" value="P:carbohydrate metabolic process"/>
    <property type="evidence" value="ECO:0007669"/>
    <property type="project" value="InterPro"/>
</dbReference>